<reference evidence="1 2" key="1">
    <citation type="journal article" date="2013" name="Mar. Genomics">
        <title>Expression of sulfatases in Rhodopirellula baltica and the diversity of sulfatases in the genus Rhodopirellula.</title>
        <authorList>
            <person name="Wegner C.E."/>
            <person name="Richter-Heitmann T."/>
            <person name="Klindworth A."/>
            <person name="Klockow C."/>
            <person name="Richter M."/>
            <person name="Achstetter T."/>
            <person name="Glockner F.O."/>
            <person name="Harder J."/>
        </authorList>
    </citation>
    <scope>NUCLEOTIDE SEQUENCE [LARGE SCALE GENOMIC DNA]</scope>
    <source>
        <strain evidence="1 2">SM41</strain>
    </source>
</reference>
<name>M5U1S8_9BACT</name>
<dbReference type="Proteomes" id="UP000011885">
    <property type="component" value="Unassembled WGS sequence"/>
</dbReference>
<sequence>MTEDVIRIAADAVSDLLFDADDEMAYKLFASFIVSAKVATVFA</sequence>
<dbReference type="EMBL" id="ANOH01000224">
    <property type="protein sequence ID" value="EMI55214.1"/>
    <property type="molecule type" value="Genomic_DNA"/>
</dbReference>
<proteinExistence type="predicted"/>
<dbReference type="AlphaFoldDB" id="M5U1S8"/>
<gene>
    <name evidence="1" type="ORF">RSSM_03351</name>
</gene>
<keyword evidence="2" id="KW-1185">Reference proteome</keyword>
<dbReference type="PATRIC" id="fig|1263870.3.peg.3563"/>
<comment type="caution">
    <text evidence="1">The sequence shown here is derived from an EMBL/GenBank/DDBJ whole genome shotgun (WGS) entry which is preliminary data.</text>
</comment>
<evidence type="ECO:0000313" key="2">
    <source>
        <dbReference type="Proteomes" id="UP000011885"/>
    </source>
</evidence>
<protein>
    <submittedName>
        <fullName evidence="1">Uncharacterized protein</fullName>
    </submittedName>
</protein>
<accession>M5U1S8</accession>
<organism evidence="1 2">
    <name type="scientific">Rhodopirellula sallentina SM41</name>
    <dbReference type="NCBI Taxonomy" id="1263870"/>
    <lineage>
        <taxon>Bacteria</taxon>
        <taxon>Pseudomonadati</taxon>
        <taxon>Planctomycetota</taxon>
        <taxon>Planctomycetia</taxon>
        <taxon>Pirellulales</taxon>
        <taxon>Pirellulaceae</taxon>
        <taxon>Rhodopirellula</taxon>
    </lineage>
</organism>
<evidence type="ECO:0000313" key="1">
    <source>
        <dbReference type="EMBL" id="EMI55214.1"/>
    </source>
</evidence>